<dbReference type="AlphaFoldDB" id="G9XWK5"/>
<name>G9XWK5_DESHA</name>
<gene>
    <name evidence="1" type="ORF">HMPREF0322_05372</name>
</gene>
<dbReference type="PATRIC" id="fig|537010.4.peg.5006"/>
<reference evidence="1 2" key="1">
    <citation type="submission" date="2011-08" db="EMBL/GenBank/DDBJ databases">
        <authorList>
            <person name="Weinstock G."/>
            <person name="Sodergren E."/>
            <person name="Clifton S."/>
            <person name="Fulton L."/>
            <person name="Fulton B."/>
            <person name="Courtney L."/>
            <person name="Fronick C."/>
            <person name="Harrison M."/>
            <person name="Strong C."/>
            <person name="Farmer C."/>
            <person name="Delahaunty K."/>
            <person name="Markovic C."/>
            <person name="Hall O."/>
            <person name="Minx P."/>
            <person name="Tomlinson C."/>
            <person name="Mitreva M."/>
            <person name="Hou S."/>
            <person name="Chen J."/>
            <person name="Wollam A."/>
            <person name="Pepin K.H."/>
            <person name="Johnson M."/>
            <person name="Bhonagiri V."/>
            <person name="Zhang X."/>
            <person name="Suruliraj S."/>
            <person name="Warren W."/>
            <person name="Chinwalla A."/>
            <person name="Mardis E.R."/>
            <person name="Wilson R.K."/>
        </authorList>
    </citation>
    <scope>NUCLEOTIDE SEQUENCE [LARGE SCALE GENOMIC DNA]</scope>
    <source>
        <strain evidence="1 2">DP7</strain>
    </source>
</reference>
<dbReference type="Proteomes" id="UP000004416">
    <property type="component" value="Unassembled WGS sequence"/>
</dbReference>
<comment type="caution">
    <text evidence="1">The sequence shown here is derived from an EMBL/GenBank/DDBJ whole genome shotgun (WGS) entry which is preliminary data.</text>
</comment>
<dbReference type="HOGENOM" id="CLU_3215340_0_0_9"/>
<organism evidence="1 2">
    <name type="scientific">Desulfitobacterium hafniense DP7</name>
    <dbReference type="NCBI Taxonomy" id="537010"/>
    <lineage>
        <taxon>Bacteria</taxon>
        <taxon>Bacillati</taxon>
        <taxon>Bacillota</taxon>
        <taxon>Clostridia</taxon>
        <taxon>Eubacteriales</taxon>
        <taxon>Desulfitobacteriaceae</taxon>
        <taxon>Desulfitobacterium</taxon>
    </lineage>
</organism>
<dbReference type="EMBL" id="AFZX01000140">
    <property type="protein sequence ID" value="EHL03957.1"/>
    <property type="molecule type" value="Genomic_DNA"/>
</dbReference>
<protein>
    <submittedName>
        <fullName evidence="1">Uncharacterized protein</fullName>
    </submittedName>
</protein>
<evidence type="ECO:0000313" key="2">
    <source>
        <dbReference type="Proteomes" id="UP000004416"/>
    </source>
</evidence>
<evidence type="ECO:0000313" key="1">
    <source>
        <dbReference type="EMBL" id="EHL03957.1"/>
    </source>
</evidence>
<sequence>MLWGLYYITMKTMNGGLKRIIDTVIVKAGIRVIKAGGITLCLTK</sequence>
<accession>G9XWK5</accession>
<proteinExistence type="predicted"/>